<evidence type="ECO:0000256" key="2">
    <source>
        <dbReference type="ARBA" id="ARBA00022490"/>
    </source>
</evidence>
<dbReference type="InterPro" id="IPR000816">
    <property type="entry name" value="Peptidase_C15"/>
</dbReference>
<comment type="similarity">
    <text evidence="1">Belongs to the peptidase C15 family.</text>
</comment>
<sequence length="193" mass="20839">YSVNPSDELVRAISGRRIAGYDIIGATLPLDYATSLDKLEELLAAHDPQVILCCGQASRATISIERIAVNALGTKRADNYGNTPETDVIDVDAPAAYYSNIDPHPLVEALKGEGIPAYVSYHAGTYGCNWILFSILHRIATGKIHGRATFIHLLPLPSQAIKKDKMELATMPLENAVRAIEIVIQALGSADET</sequence>
<evidence type="ECO:0000256" key="4">
    <source>
        <dbReference type="ARBA" id="ARBA00022801"/>
    </source>
</evidence>
<keyword evidence="2" id="KW-0963">Cytoplasm</keyword>
<accession>X0SJK4</accession>
<dbReference type="AlphaFoldDB" id="X0SJK4"/>
<dbReference type="GO" id="GO:0006508">
    <property type="term" value="P:proteolysis"/>
    <property type="evidence" value="ECO:0007669"/>
    <property type="project" value="UniProtKB-KW"/>
</dbReference>
<dbReference type="GO" id="GO:0005829">
    <property type="term" value="C:cytosol"/>
    <property type="evidence" value="ECO:0007669"/>
    <property type="project" value="InterPro"/>
</dbReference>
<protein>
    <recommendedName>
        <fullName evidence="7">Pyroglutamyl-peptidase I</fullName>
    </recommendedName>
</protein>
<keyword evidence="5" id="KW-0788">Thiol protease</keyword>
<keyword evidence="3" id="KW-0645">Protease</keyword>
<dbReference type="PANTHER" id="PTHR23402:SF1">
    <property type="entry name" value="PYROGLUTAMYL-PEPTIDASE I"/>
    <property type="match status" value="1"/>
</dbReference>
<evidence type="ECO:0000256" key="5">
    <source>
        <dbReference type="ARBA" id="ARBA00022807"/>
    </source>
</evidence>
<dbReference type="Pfam" id="PF01470">
    <property type="entry name" value="Peptidase_C15"/>
    <property type="match status" value="1"/>
</dbReference>
<gene>
    <name evidence="6" type="ORF">S01H1_06447</name>
</gene>
<evidence type="ECO:0000256" key="3">
    <source>
        <dbReference type="ARBA" id="ARBA00022670"/>
    </source>
</evidence>
<dbReference type="PIRSF" id="PIRSF015592">
    <property type="entry name" value="Prld-crbxl_pptds"/>
    <property type="match status" value="1"/>
</dbReference>
<comment type="caution">
    <text evidence="6">The sequence shown here is derived from an EMBL/GenBank/DDBJ whole genome shotgun (WGS) entry which is preliminary data.</text>
</comment>
<keyword evidence="4" id="KW-0378">Hydrolase</keyword>
<dbReference type="CDD" id="cd00501">
    <property type="entry name" value="Peptidase_C15"/>
    <property type="match status" value="1"/>
</dbReference>
<dbReference type="EMBL" id="BARS01003329">
    <property type="protein sequence ID" value="GAF81189.1"/>
    <property type="molecule type" value="Genomic_DNA"/>
</dbReference>
<dbReference type="Gene3D" id="3.40.630.20">
    <property type="entry name" value="Peptidase C15, pyroglutamyl peptidase I-like"/>
    <property type="match status" value="1"/>
</dbReference>
<evidence type="ECO:0000256" key="1">
    <source>
        <dbReference type="ARBA" id="ARBA00006641"/>
    </source>
</evidence>
<dbReference type="SUPFAM" id="SSF53182">
    <property type="entry name" value="Pyrrolidone carboxyl peptidase (pyroglutamate aminopeptidase)"/>
    <property type="match status" value="1"/>
</dbReference>
<dbReference type="InterPro" id="IPR036440">
    <property type="entry name" value="Peptidase_C15-like_sf"/>
</dbReference>
<dbReference type="PRINTS" id="PR00706">
    <property type="entry name" value="PYROGLUPTASE"/>
</dbReference>
<proteinExistence type="inferred from homology"/>
<dbReference type="InterPro" id="IPR016125">
    <property type="entry name" value="Peptidase_C15-like"/>
</dbReference>
<name>X0SJK4_9ZZZZ</name>
<evidence type="ECO:0008006" key="7">
    <source>
        <dbReference type="Google" id="ProtNLM"/>
    </source>
</evidence>
<dbReference type="GO" id="GO:0016920">
    <property type="term" value="F:pyroglutamyl-peptidase activity"/>
    <property type="evidence" value="ECO:0007669"/>
    <property type="project" value="InterPro"/>
</dbReference>
<reference evidence="6" key="1">
    <citation type="journal article" date="2014" name="Front. Microbiol.">
        <title>High frequency of phylogenetically diverse reductive dehalogenase-homologous genes in deep subseafloor sedimentary metagenomes.</title>
        <authorList>
            <person name="Kawai M."/>
            <person name="Futagami T."/>
            <person name="Toyoda A."/>
            <person name="Takaki Y."/>
            <person name="Nishi S."/>
            <person name="Hori S."/>
            <person name="Arai W."/>
            <person name="Tsubouchi T."/>
            <person name="Morono Y."/>
            <person name="Uchiyama I."/>
            <person name="Ito T."/>
            <person name="Fujiyama A."/>
            <person name="Inagaki F."/>
            <person name="Takami H."/>
        </authorList>
    </citation>
    <scope>NUCLEOTIDE SEQUENCE</scope>
    <source>
        <strain evidence="6">Expedition CK06-06</strain>
    </source>
</reference>
<organism evidence="6">
    <name type="scientific">marine sediment metagenome</name>
    <dbReference type="NCBI Taxonomy" id="412755"/>
    <lineage>
        <taxon>unclassified sequences</taxon>
        <taxon>metagenomes</taxon>
        <taxon>ecological metagenomes</taxon>
    </lineage>
</organism>
<evidence type="ECO:0000313" key="6">
    <source>
        <dbReference type="EMBL" id="GAF81189.1"/>
    </source>
</evidence>
<dbReference type="PANTHER" id="PTHR23402">
    <property type="entry name" value="PROTEASE FAMILY C15 PYROGLUTAMYL-PEPTIDASE I-RELATED"/>
    <property type="match status" value="1"/>
</dbReference>
<feature type="non-terminal residue" evidence="6">
    <location>
        <position position="1"/>
    </location>
</feature>